<gene>
    <name evidence="1" type="ORF">PAP_06320</name>
</gene>
<organism evidence="1 2">
    <name type="scientific">Palaeococcus pacificus DY20341</name>
    <dbReference type="NCBI Taxonomy" id="1343739"/>
    <lineage>
        <taxon>Archaea</taxon>
        <taxon>Methanobacteriati</taxon>
        <taxon>Methanobacteriota</taxon>
        <taxon>Thermococci</taxon>
        <taxon>Thermococcales</taxon>
        <taxon>Thermococcaceae</taxon>
        <taxon>Palaeococcus</taxon>
    </lineage>
</organism>
<dbReference type="RefSeq" id="WP_048165197.1">
    <property type="nucleotide sequence ID" value="NZ_CP006019.1"/>
</dbReference>
<dbReference type="GeneID" id="24842384"/>
<dbReference type="OrthoDB" id="94367at2157"/>
<evidence type="ECO:0000313" key="2">
    <source>
        <dbReference type="Proteomes" id="UP000027981"/>
    </source>
</evidence>
<reference evidence="2" key="1">
    <citation type="submission" date="2013-06" db="EMBL/GenBank/DDBJ databases">
        <title>Complete Genome Sequence of Hyperthermophilic Palaeococcus pacificus DY20341T, Isolated from a Deep-Sea Hydrothermal Sediments.</title>
        <authorList>
            <person name="Zeng X."/>
            <person name="Shao Z."/>
        </authorList>
    </citation>
    <scope>NUCLEOTIDE SEQUENCE [LARGE SCALE GENOMIC DNA]</scope>
    <source>
        <strain evidence="2">DY20341</strain>
    </source>
</reference>
<dbReference type="HOGENOM" id="CLU_1010555_0_0_2"/>
<dbReference type="Proteomes" id="UP000027981">
    <property type="component" value="Chromosome"/>
</dbReference>
<dbReference type="eggNOG" id="arCOG05734">
    <property type="taxonomic scope" value="Archaea"/>
</dbReference>
<accession>A0A075LU52</accession>
<evidence type="ECO:0000313" key="1">
    <source>
        <dbReference type="EMBL" id="AIF69661.1"/>
    </source>
</evidence>
<dbReference type="KEGG" id="ppac:PAP_06320"/>
<name>A0A075LU52_9EURY</name>
<dbReference type="AlphaFoldDB" id="A0A075LU52"/>
<protein>
    <submittedName>
        <fullName evidence="1">Uncharacterized protein</fullName>
    </submittedName>
</protein>
<sequence length="277" mass="31897">MRFVMKDEAIKRAFLGELREKGIKYEIREELGYETFIGYVIEGTFEEIRAIIETLGDEEKDVILQGFQTFKEQFLHVLEHLKEGEHIEALLREGYWVGDVIDQLMRNGAVDIDREGNIKLKEDVDVTKLKLQFKIPYELIEIPESIEEIAKQYALVDLLPQYIVEIKEVELEKINLALNIAARYFSERQVLSAYFALLSKALLSKEIVSALGQHDKIPKDILIRSFLESSPVEIASEKGLLVINLANQKAMEAILRELEKEGYIDIKANKVKKLKSL</sequence>
<keyword evidence="2" id="KW-1185">Reference proteome</keyword>
<dbReference type="EMBL" id="CP006019">
    <property type="protein sequence ID" value="AIF69661.1"/>
    <property type="molecule type" value="Genomic_DNA"/>
</dbReference>
<proteinExistence type="predicted"/>
<reference evidence="1 2" key="2">
    <citation type="journal article" date="2015" name="Genome Announc.">
        <title>Complete Genome Sequence of Hyperthermophilic Piezophilic Archaeon Palaeococcus pacificus DY20341T, Isolated from Deep-Sea Hydrothermal Sediments.</title>
        <authorList>
            <person name="Zeng X."/>
            <person name="Jebbar M."/>
            <person name="Shao Z."/>
        </authorList>
    </citation>
    <scope>NUCLEOTIDE SEQUENCE [LARGE SCALE GENOMIC DNA]</scope>
    <source>
        <strain evidence="1 2">DY20341</strain>
    </source>
</reference>